<dbReference type="Proteomes" id="UP000437748">
    <property type="component" value="Unassembled WGS sequence"/>
</dbReference>
<reference evidence="2 3" key="1">
    <citation type="submission" date="2019-10" db="EMBL/GenBank/DDBJ databases">
        <title>New species of Slilvanegrellaceae.</title>
        <authorList>
            <person name="Pitt A."/>
            <person name="Hahn M.W."/>
        </authorList>
    </citation>
    <scope>NUCLEOTIDE SEQUENCE [LARGE SCALE GENOMIC DNA]</scope>
    <source>
        <strain evidence="2 3">SP-Ram-0.45-NSY-1</strain>
    </source>
</reference>
<dbReference type="Pfam" id="PF04371">
    <property type="entry name" value="PAD_porph"/>
    <property type="match status" value="1"/>
</dbReference>
<dbReference type="OrthoDB" id="9808013at2"/>
<keyword evidence="1" id="KW-0378">Hydrolase</keyword>
<proteinExistence type="predicted"/>
<dbReference type="PANTHER" id="PTHR31377:SF0">
    <property type="entry name" value="AGMATINE DEIMINASE-RELATED"/>
    <property type="match status" value="1"/>
</dbReference>
<evidence type="ECO:0000313" key="3">
    <source>
        <dbReference type="Proteomes" id="UP000437748"/>
    </source>
</evidence>
<dbReference type="SUPFAM" id="SSF55909">
    <property type="entry name" value="Pentein"/>
    <property type="match status" value="1"/>
</dbReference>
<dbReference type="EMBL" id="WFLM01000005">
    <property type="protein sequence ID" value="KAB8037156.1"/>
    <property type="molecule type" value="Genomic_DNA"/>
</dbReference>
<dbReference type="GO" id="GO:0009446">
    <property type="term" value="P:putrescine biosynthetic process"/>
    <property type="evidence" value="ECO:0007669"/>
    <property type="project" value="InterPro"/>
</dbReference>
<dbReference type="AlphaFoldDB" id="A0A6N6VQD1"/>
<sequence>MPAEWSEHSATWTCWPFDNEMWFGFLDGVRNEFAALVTTIAKFERVHLLVRDEEAHKDAFNRIGNNPNVTLHLVPLNDIWFRDNGPIFIKNGEQLSFVKWEFNSWGQKFKWDLDTLAPYYVAKNLNIDFFKPNIVMEGGSLEVNGKGVALTTRQCLLSKMRNPDLSESDIQVYLKNYLGINKLIWLEDGLEGDHTDGHIDTIVRFVNENTIVYSMTEDKNDTNYAPMMRNFEILKKSTDINERPFNLVPLVLPKNRMEIDDHRLPSTYANFYIGNEFVVVPIYNDPHDEIALNTLRPLFPNRKVIGLSSKDIIKGGGSFHCVTQQQPSGKIWRK</sequence>
<protein>
    <submittedName>
        <fullName evidence="2">Agmatine deiminase</fullName>
    </submittedName>
</protein>
<evidence type="ECO:0000313" key="2">
    <source>
        <dbReference type="EMBL" id="KAB8037156.1"/>
    </source>
</evidence>
<evidence type="ECO:0000256" key="1">
    <source>
        <dbReference type="ARBA" id="ARBA00022801"/>
    </source>
</evidence>
<dbReference type="GO" id="GO:0047632">
    <property type="term" value="F:agmatine deiminase activity"/>
    <property type="evidence" value="ECO:0007669"/>
    <property type="project" value="TreeGrafter"/>
</dbReference>
<keyword evidence="3" id="KW-1185">Reference proteome</keyword>
<comment type="caution">
    <text evidence="2">The sequence shown here is derived from an EMBL/GenBank/DDBJ whole genome shotgun (WGS) entry which is preliminary data.</text>
</comment>
<dbReference type="InterPro" id="IPR007466">
    <property type="entry name" value="Peptidyl-Arg-deiminase_porph"/>
</dbReference>
<gene>
    <name evidence="2" type="ORF">GCL60_14475</name>
</gene>
<organism evidence="2 3">
    <name type="scientific">Silvanigrella paludirubra</name>
    <dbReference type="NCBI Taxonomy" id="2499159"/>
    <lineage>
        <taxon>Bacteria</taxon>
        <taxon>Pseudomonadati</taxon>
        <taxon>Bdellovibrionota</taxon>
        <taxon>Oligoflexia</taxon>
        <taxon>Silvanigrellales</taxon>
        <taxon>Silvanigrellaceae</taxon>
        <taxon>Silvanigrella</taxon>
    </lineage>
</organism>
<dbReference type="GO" id="GO:0004668">
    <property type="term" value="F:protein-arginine deiminase activity"/>
    <property type="evidence" value="ECO:0007669"/>
    <property type="project" value="InterPro"/>
</dbReference>
<name>A0A6N6VQD1_9BACT</name>
<dbReference type="PANTHER" id="PTHR31377">
    <property type="entry name" value="AGMATINE DEIMINASE-RELATED"/>
    <property type="match status" value="1"/>
</dbReference>
<dbReference type="Gene3D" id="3.75.10.10">
    <property type="entry name" value="L-arginine/glycine Amidinotransferase, Chain A"/>
    <property type="match status" value="1"/>
</dbReference>
<accession>A0A6N6VQD1</accession>